<keyword evidence="1" id="KW-0614">Plasmid</keyword>
<dbReference type="EMBL" id="CP047222">
    <property type="protein sequence ID" value="QHD70859.1"/>
    <property type="molecule type" value="Genomic_DNA"/>
</dbReference>
<accession>A0A6P1GQS4</accession>
<reference evidence="1 2" key="1">
    <citation type="submission" date="2019-12" db="EMBL/GenBank/DDBJ databases">
        <title>Functional and genomic insights into the Sphingobium yanoikuyae YC-JY1, a bacterium efficiently degrading bisphenol A.</title>
        <authorList>
            <person name="Jia Y."/>
            <person name="Li X."/>
            <person name="Wang J."/>
            <person name="Eltoukhy A."/>
            <person name="Lamraoui I."/>
            <person name="Yan Y."/>
        </authorList>
    </citation>
    <scope>NUCLEOTIDE SEQUENCE [LARGE SCALE GENOMIC DNA]</scope>
    <source>
        <strain evidence="1 2">YC-JY1</strain>
        <plasmid evidence="1 2">unnamed4</plasmid>
    </source>
</reference>
<dbReference type="RefSeq" id="WP_092960319.1">
    <property type="nucleotide sequence ID" value="NZ_CP047222.1"/>
</dbReference>
<name>A0A6P1GQS4_SPHYA</name>
<protein>
    <submittedName>
        <fullName evidence="1">Uncharacterized protein</fullName>
    </submittedName>
</protein>
<proteinExistence type="predicted"/>
<gene>
    <name evidence="1" type="ORF">GS397_27550</name>
</gene>
<evidence type="ECO:0000313" key="2">
    <source>
        <dbReference type="Proteomes" id="UP000464086"/>
    </source>
</evidence>
<geneLocation type="plasmid" evidence="1">
    <name>unnamed4</name>
</geneLocation>
<dbReference type="AlphaFoldDB" id="A0A6P1GQS4"/>
<evidence type="ECO:0000313" key="1">
    <source>
        <dbReference type="EMBL" id="QHD70859.1"/>
    </source>
</evidence>
<dbReference type="Proteomes" id="UP000464086">
    <property type="component" value="Plasmid unnamed4"/>
</dbReference>
<organism evidence="1 2">
    <name type="scientific">Sphingobium yanoikuyae</name>
    <name type="common">Sphingomonas yanoikuyae</name>
    <dbReference type="NCBI Taxonomy" id="13690"/>
    <lineage>
        <taxon>Bacteria</taxon>
        <taxon>Pseudomonadati</taxon>
        <taxon>Pseudomonadota</taxon>
        <taxon>Alphaproteobacteria</taxon>
        <taxon>Sphingomonadales</taxon>
        <taxon>Sphingomonadaceae</taxon>
        <taxon>Sphingobium</taxon>
    </lineage>
</organism>
<sequence>MKVTRLKSGYRINLSDGDYALIVGLVAGGISTMEGDDLAQDHWERAEESAWTRRVKTHGTYGILAVDEDRR</sequence>